<reference evidence="3" key="1">
    <citation type="submission" date="2020-09" db="EMBL/GenBank/DDBJ databases">
        <title>Genome-Enabled Discovery of Anthraquinone Biosynthesis in Senna tora.</title>
        <authorList>
            <person name="Kang S.-H."/>
            <person name="Pandey R.P."/>
            <person name="Lee C.-M."/>
            <person name="Sim J.-S."/>
            <person name="Jeong J.-T."/>
            <person name="Choi B.-S."/>
            <person name="Jung M."/>
            <person name="Ginzburg D."/>
            <person name="Zhao K."/>
            <person name="Won S.Y."/>
            <person name="Oh T.-J."/>
            <person name="Yu Y."/>
            <person name="Kim N.-H."/>
            <person name="Lee O.R."/>
            <person name="Lee T.-H."/>
            <person name="Bashyal P."/>
            <person name="Kim T.-S."/>
            <person name="Lee W.-H."/>
            <person name="Kawkins C."/>
            <person name="Kim C.-K."/>
            <person name="Kim J.S."/>
            <person name="Ahn B.O."/>
            <person name="Rhee S.Y."/>
            <person name="Sohng J.K."/>
        </authorList>
    </citation>
    <scope>NUCLEOTIDE SEQUENCE</scope>
    <source>
        <tissue evidence="3">Leaf</tissue>
    </source>
</reference>
<dbReference type="EMBL" id="JAAIUW010000002">
    <property type="protein sequence ID" value="KAF7842422.1"/>
    <property type="molecule type" value="Genomic_DNA"/>
</dbReference>
<protein>
    <submittedName>
        <fullName evidence="3">Putative transmembrane protein</fullName>
    </submittedName>
</protein>
<keyword evidence="2" id="KW-0472">Membrane</keyword>
<organism evidence="3 4">
    <name type="scientific">Senna tora</name>
    <dbReference type="NCBI Taxonomy" id="362788"/>
    <lineage>
        <taxon>Eukaryota</taxon>
        <taxon>Viridiplantae</taxon>
        <taxon>Streptophyta</taxon>
        <taxon>Embryophyta</taxon>
        <taxon>Tracheophyta</taxon>
        <taxon>Spermatophyta</taxon>
        <taxon>Magnoliopsida</taxon>
        <taxon>eudicotyledons</taxon>
        <taxon>Gunneridae</taxon>
        <taxon>Pentapetalae</taxon>
        <taxon>rosids</taxon>
        <taxon>fabids</taxon>
        <taxon>Fabales</taxon>
        <taxon>Fabaceae</taxon>
        <taxon>Caesalpinioideae</taxon>
        <taxon>Cassia clade</taxon>
        <taxon>Senna</taxon>
    </lineage>
</organism>
<accession>A0A834XDT9</accession>
<name>A0A834XDT9_9FABA</name>
<feature type="compositionally biased region" description="Basic and acidic residues" evidence="1">
    <location>
        <begin position="323"/>
        <end position="340"/>
    </location>
</feature>
<evidence type="ECO:0000256" key="2">
    <source>
        <dbReference type="SAM" id="Phobius"/>
    </source>
</evidence>
<dbReference type="PANTHER" id="PTHR36381">
    <property type="entry name" value="ETHYLENE-REGULATED TRANSCRIPT 2 (ERT2)"/>
    <property type="match status" value="1"/>
</dbReference>
<feature type="transmembrane region" description="Helical" evidence="2">
    <location>
        <begin position="126"/>
        <end position="152"/>
    </location>
</feature>
<dbReference type="PANTHER" id="PTHR36381:SF1">
    <property type="entry name" value="ETHYLENE-REGULATED TRANSCRIPT 2 (ERT2)"/>
    <property type="match status" value="1"/>
</dbReference>
<feature type="region of interest" description="Disordered" evidence="1">
    <location>
        <begin position="51"/>
        <end position="107"/>
    </location>
</feature>
<dbReference type="AlphaFoldDB" id="A0A834XDT9"/>
<gene>
    <name evidence="3" type="ORF">G2W53_004720</name>
</gene>
<dbReference type="Proteomes" id="UP000634136">
    <property type="component" value="Unassembled WGS sequence"/>
</dbReference>
<dbReference type="OrthoDB" id="690172at2759"/>
<keyword evidence="2" id="KW-1133">Transmembrane helix</keyword>
<comment type="caution">
    <text evidence="3">The sequence shown here is derived from an EMBL/GenBank/DDBJ whole genome shotgun (WGS) entry which is preliminary data.</text>
</comment>
<evidence type="ECO:0000313" key="4">
    <source>
        <dbReference type="Proteomes" id="UP000634136"/>
    </source>
</evidence>
<evidence type="ECO:0000256" key="1">
    <source>
        <dbReference type="SAM" id="MobiDB-lite"/>
    </source>
</evidence>
<sequence>MPFPWKKNKVTRISNFVADLHSPKRGGSLVVQTGFPTSLIDLFVKNRSRFKKPKLNPPVHRQIPDPPPRTAAPSSNSTNRMLPCAERRHSEAPISRRSVGDDGADQDLAGSGSDANKVIGALMKTLMVLVVTLSVKKLTFGITISAFVLLFIEYAGKRVVSWLKPCSNARVSCCKILRNLASATTTKNREALLETSESKKSGSSFVQEIVEIVETGDGCDCEEESESEVNRFNGEKKKEDSQTKTKTIRSGKFKSKIVMKLVPKKLRGSKKEKRVRAKKETESSQCSEVEEEEEEDNGMSKLECIEEEEDDEVDYGSTCSNAAHEEEERIESSIGRVEDSESKSESSIMLLLIALAGLIEDTKDNNGQIPLVVDVELFFYTLSHPLYENLM</sequence>
<feature type="region of interest" description="Disordered" evidence="1">
    <location>
        <begin position="267"/>
        <end position="299"/>
    </location>
</feature>
<proteinExistence type="predicted"/>
<keyword evidence="2 3" id="KW-0812">Transmembrane</keyword>
<keyword evidence="4" id="KW-1185">Reference proteome</keyword>
<feature type="region of interest" description="Disordered" evidence="1">
    <location>
        <begin position="313"/>
        <end position="340"/>
    </location>
</feature>
<feature type="compositionally biased region" description="Acidic residues" evidence="1">
    <location>
        <begin position="288"/>
        <end position="297"/>
    </location>
</feature>
<evidence type="ECO:0000313" key="3">
    <source>
        <dbReference type="EMBL" id="KAF7842422.1"/>
    </source>
</evidence>
<feature type="compositionally biased region" description="Basic residues" evidence="1">
    <location>
        <begin position="267"/>
        <end position="277"/>
    </location>
</feature>